<dbReference type="EMBL" id="DNAN01000342">
    <property type="protein sequence ID" value="HAW75998.1"/>
    <property type="molecule type" value="Genomic_DNA"/>
</dbReference>
<reference evidence="1 2" key="1">
    <citation type="journal article" date="2018" name="Nat. Biotechnol.">
        <title>A standardized bacterial taxonomy based on genome phylogeny substantially revises the tree of life.</title>
        <authorList>
            <person name="Parks D.H."/>
            <person name="Chuvochina M."/>
            <person name="Waite D.W."/>
            <person name="Rinke C."/>
            <person name="Skarshewski A."/>
            <person name="Chaumeil P.A."/>
            <person name="Hugenholtz P."/>
        </authorList>
    </citation>
    <scope>NUCLEOTIDE SEQUENCE [LARGE SCALE GENOMIC DNA]</scope>
    <source>
        <strain evidence="1">UBA11978</strain>
    </source>
</reference>
<comment type="caution">
    <text evidence="1">The sequence shown here is derived from an EMBL/GenBank/DDBJ whole genome shotgun (WGS) entry which is preliminary data.</text>
</comment>
<sequence>MAYGEGADPRTATLKTGTTVSGPGLLLTNDSTNNTLDLTAANEIAIGVSAGDSTRDVDGTLQTAAGATVSYYPLGGVLMVQSEASQTYTTGLLVYAQASGLCGTTSSSRKLIGVYVGTGETTSGSAGDMIPVMTAGAATA</sequence>
<name>A0A350P3Y1_9ALTE</name>
<organism evidence="1 2">
    <name type="scientific">Alteromonas australica</name>
    <dbReference type="NCBI Taxonomy" id="589873"/>
    <lineage>
        <taxon>Bacteria</taxon>
        <taxon>Pseudomonadati</taxon>
        <taxon>Pseudomonadota</taxon>
        <taxon>Gammaproteobacteria</taxon>
        <taxon>Alteromonadales</taxon>
        <taxon>Alteromonadaceae</taxon>
        <taxon>Alteromonas/Salinimonas group</taxon>
        <taxon>Alteromonas</taxon>
    </lineage>
</organism>
<evidence type="ECO:0000313" key="1">
    <source>
        <dbReference type="EMBL" id="HAW75998.1"/>
    </source>
</evidence>
<proteinExistence type="predicted"/>
<dbReference type="AlphaFoldDB" id="A0A350P3Y1"/>
<evidence type="ECO:0000313" key="2">
    <source>
        <dbReference type="Proteomes" id="UP000263517"/>
    </source>
</evidence>
<protein>
    <submittedName>
        <fullName evidence="1">Uncharacterized protein</fullName>
    </submittedName>
</protein>
<gene>
    <name evidence="1" type="ORF">DCW74_09730</name>
</gene>
<accession>A0A350P3Y1</accession>
<dbReference type="Proteomes" id="UP000263517">
    <property type="component" value="Unassembled WGS sequence"/>
</dbReference>